<gene>
    <name evidence="3" type="ORF">IMCC3135_05750</name>
</gene>
<proteinExistence type="predicted"/>
<dbReference type="PANTHER" id="PTHR40459:SF1">
    <property type="entry name" value="CONSERVED HYPOTHETICAL ALANINE AND LEUCINE RICH PROTEIN"/>
    <property type="match status" value="1"/>
</dbReference>
<dbReference type="Gene3D" id="1.10.1040.20">
    <property type="entry name" value="ProC-like, C-terminal domain"/>
    <property type="match status" value="1"/>
</dbReference>
<organism evidence="3 4">
    <name type="scientific">Granulosicoccus antarcticus IMCC3135</name>
    <dbReference type="NCBI Taxonomy" id="1192854"/>
    <lineage>
        <taxon>Bacteria</taxon>
        <taxon>Pseudomonadati</taxon>
        <taxon>Pseudomonadota</taxon>
        <taxon>Gammaproteobacteria</taxon>
        <taxon>Chromatiales</taxon>
        <taxon>Granulosicoccaceae</taxon>
        <taxon>Granulosicoccus</taxon>
    </lineage>
</organism>
<dbReference type="RefSeq" id="WP_088916722.1">
    <property type="nucleotide sequence ID" value="NZ_CP018632.1"/>
</dbReference>
<dbReference type="Proteomes" id="UP000250079">
    <property type="component" value="Chromosome"/>
</dbReference>
<keyword evidence="4" id="KW-1185">Reference proteome</keyword>
<reference evidence="3 4" key="1">
    <citation type="submission" date="2016-12" db="EMBL/GenBank/DDBJ databases">
        <authorList>
            <person name="Song W.-J."/>
            <person name="Kurnit D.M."/>
        </authorList>
    </citation>
    <scope>NUCLEOTIDE SEQUENCE [LARGE SCALE GENOMIC DNA]</scope>
    <source>
        <strain evidence="3 4">IMCC3135</strain>
    </source>
</reference>
<dbReference type="KEGG" id="gai:IMCC3135_05750"/>
<keyword evidence="1" id="KW-0560">Oxidoreductase</keyword>
<protein>
    <recommendedName>
        <fullName evidence="2">DUF2520 domain-containing protein</fullName>
    </recommendedName>
</protein>
<evidence type="ECO:0000256" key="1">
    <source>
        <dbReference type="ARBA" id="ARBA00023002"/>
    </source>
</evidence>
<sequence length="236" mass="26609">MNDDEHHYLVIGGGQMADHWFAYLGMQNFSCSRWARSTHDVATLVSLLDTADHVFLAISDDSLESFHDEHLKDYHNPVYHFSGCHVSGKMYSCHPLMTFGKALYEPDIYRGMTLVLESEHLQSAGLFNRFPNTIVSIPAASKPLYHALCVMSCNFPQIIWSQTLAQFEELGIAADSVQPLLLTTLRNSIKNPRGSITGPLARNDKSTMKKNIQSLKSDSEKELYRSFMKLMDCQGT</sequence>
<dbReference type="AlphaFoldDB" id="A0A2Z2NIT3"/>
<dbReference type="Pfam" id="PF10728">
    <property type="entry name" value="DUF2520"/>
    <property type="match status" value="1"/>
</dbReference>
<name>A0A2Z2NIT3_9GAMM</name>
<dbReference type="Gene3D" id="3.40.50.720">
    <property type="entry name" value="NAD(P)-binding Rossmann-like Domain"/>
    <property type="match status" value="1"/>
</dbReference>
<evidence type="ECO:0000259" key="2">
    <source>
        <dbReference type="Pfam" id="PF10728"/>
    </source>
</evidence>
<dbReference type="EMBL" id="CP018632">
    <property type="protein sequence ID" value="ASJ71262.1"/>
    <property type="molecule type" value="Genomic_DNA"/>
</dbReference>
<dbReference type="OrthoDB" id="8650434at2"/>
<dbReference type="InterPro" id="IPR037108">
    <property type="entry name" value="TM1727-like_C_sf"/>
</dbReference>
<dbReference type="InterPro" id="IPR018931">
    <property type="entry name" value="DUF2520"/>
</dbReference>
<dbReference type="GO" id="GO:0016491">
    <property type="term" value="F:oxidoreductase activity"/>
    <property type="evidence" value="ECO:0007669"/>
    <property type="project" value="UniProtKB-KW"/>
</dbReference>
<feature type="domain" description="DUF2520" evidence="2">
    <location>
        <begin position="125"/>
        <end position="227"/>
    </location>
</feature>
<evidence type="ECO:0000313" key="3">
    <source>
        <dbReference type="EMBL" id="ASJ71262.1"/>
    </source>
</evidence>
<evidence type="ECO:0000313" key="4">
    <source>
        <dbReference type="Proteomes" id="UP000250079"/>
    </source>
</evidence>
<accession>A0A2Z2NIT3</accession>
<dbReference type="PANTHER" id="PTHR40459">
    <property type="entry name" value="CONSERVED HYPOTHETICAL ALANINE AND LEUCINE RICH PROTEIN"/>
    <property type="match status" value="1"/>
</dbReference>
<dbReference type="InterPro" id="IPR008927">
    <property type="entry name" value="6-PGluconate_DH-like_C_sf"/>
</dbReference>
<dbReference type="SUPFAM" id="SSF48179">
    <property type="entry name" value="6-phosphogluconate dehydrogenase C-terminal domain-like"/>
    <property type="match status" value="1"/>
</dbReference>